<proteinExistence type="predicted"/>
<reference evidence="2 3" key="1">
    <citation type="submission" date="2024-04" db="EMBL/GenBank/DDBJ databases">
        <title>Polymorphospora sp. isolated from Baiyangdian Lake in Xiong'an New Area.</title>
        <authorList>
            <person name="Zhang X."/>
            <person name="Liu J."/>
        </authorList>
    </citation>
    <scope>NUCLEOTIDE SEQUENCE [LARGE SCALE GENOMIC DNA]</scope>
    <source>
        <strain evidence="2 3">2-325</strain>
    </source>
</reference>
<evidence type="ECO:0000259" key="1">
    <source>
        <dbReference type="Pfam" id="PF02036"/>
    </source>
</evidence>
<organism evidence="2 3">
    <name type="scientific">Polymorphospora lycopeni</name>
    <dbReference type="NCBI Taxonomy" id="3140240"/>
    <lineage>
        <taxon>Bacteria</taxon>
        <taxon>Bacillati</taxon>
        <taxon>Actinomycetota</taxon>
        <taxon>Actinomycetes</taxon>
        <taxon>Micromonosporales</taxon>
        <taxon>Micromonosporaceae</taxon>
        <taxon>Polymorphospora</taxon>
    </lineage>
</organism>
<dbReference type="EMBL" id="JBCGDC010000003">
    <property type="protein sequence ID" value="MFB6391790.1"/>
    <property type="molecule type" value="Genomic_DNA"/>
</dbReference>
<feature type="domain" description="SCP2" evidence="1">
    <location>
        <begin position="24"/>
        <end position="104"/>
    </location>
</feature>
<dbReference type="SUPFAM" id="SSF55718">
    <property type="entry name" value="SCP-like"/>
    <property type="match status" value="1"/>
</dbReference>
<name>A0ABV5CIG7_9ACTN</name>
<sequence length="129" mass="13862">MDDIDRFFATLGETSVGRLPPSRHGTIRFVLHRNGAVDNWLVTFAGGGATAVPDDRPAGCVVNMSGEWFENLLAGRDHTVSMTLRDRAAVEGDLTLFLTFRRLLPPLADTRGPLPEAVAAHAPRPGGGE</sequence>
<accession>A0ABV5CIG7</accession>
<gene>
    <name evidence="2" type="ORF">AAFH96_01555</name>
</gene>
<dbReference type="Pfam" id="PF02036">
    <property type="entry name" value="SCP2"/>
    <property type="match status" value="1"/>
</dbReference>
<keyword evidence="3" id="KW-1185">Reference proteome</keyword>
<dbReference type="InterPro" id="IPR003033">
    <property type="entry name" value="SCP2_sterol-bd_dom"/>
</dbReference>
<comment type="caution">
    <text evidence="2">The sequence shown here is derived from an EMBL/GenBank/DDBJ whole genome shotgun (WGS) entry which is preliminary data.</text>
</comment>
<evidence type="ECO:0000313" key="2">
    <source>
        <dbReference type="EMBL" id="MFB6391790.1"/>
    </source>
</evidence>
<evidence type="ECO:0000313" key="3">
    <source>
        <dbReference type="Proteomes" id="UP001582793"/>
    </source>
</evidence>
<dbReference type="RefSeq" id="WP_375732731.1">
    <property type="nucleotide sequence ID" value="NZ_JBCGDC010000003.1"/>
</dbReference>
<dbReference type="Gene3D" id="3.30.1050.10">
    <property type="entry name" value="SCP2 sterol-binding domain"/>
    <property type="match status" value="1"/>
</dbReference>
<protein>
    <submittedName>
        <fullName evidence="2">SCP2 sterol-binding domain-containing protein</fullName>
    </submittedName>
</protein>
<dbReference type="Proteomes" id="UP001582793">
    <property type="component" value="Unassembled WGS sequence"/>
</dbReference>
<dbReference type="InterPro" id="IPR036527">
    <property type="entry name" value="SCP2_sterol-bd_dom_sf"/>
</dbReference>